<name>A0A926S2X6_9SPHI</name>
<dbReference type="AlphaFoldDB" id="A0A926S2X6"/>
<keyword evidence="4" id="KW-1185">Reference proteome</keyword>
<dbReference type="RefSeq" id="WP_191164380.1">
    <property type="nucleotide sequence ID" value="NZ_JACWMX010000006.1"/>
</dbReference>
<reference evidence="3" key="1">
    <citation type="submission" date="2020-09" db="EMBL/GenBank/DDBJ databases">
        <title>Novel species of Mucilaginibacter isolated from a glacier on the Tibetan Plateau.</title>
        <authorList>
            <person name="Liu Q."/>
            <person name="Xin Y.-H."/>
        </authorList>
    </citation>
    <scope>NUCLEOTIDE SEQUENCE</scope>
    <source>
        <strain evidence="3">ZB1P21</strain>
    </source>
</reference>
<sequence>MSKTETARQLALQTIAQKQSTEHIQQVQESQEKNNPQVDEERALLIQTLEQMQLNATANTKFLREMTASQQQALQRITALENKANNQQAVTRRWRNIVLLTLTAIVMLILIYKVIPVLR</sequence>
<feature type="coiled-coil region" evidence="1">
    <location>
        <begin position="63"/>
        <end position="90"/>
    </location>
</feature>
<dbReference type="Proteomes" id="UP000619078">
    <property type="component" value="Unassembled WGS sequence"/>
</dbReference>
<accession>A0A926S2X6</accession>
<keyword evidence="1" id="KW-0175">Coiled coil</keyword>
<proteinExistence type="predicted"/>
<protein>
    <submittedName>
        <fullName evidence="3">Uncharacterized protein</fullName>
    </submittedName>
</protein>
<evidence type="ECO:0000313" key="4">
    <source>
        <dbReference type="Proteomes" id="UP000619078"/>
    </source>
</evidence>
<gene>
    <name evidence="3" type="ORF">IDJ76_16085</name>
</gene>
<keyword evidence="2" id="KW-0472">Membrane</keyword>
<feature type="transmembrane region" description="Helical" evidence="2">
    <location>
        <begin position="97"/>
        <end position="115"/>
    </location>
</feature>
<comment type="caution">
    <text evidence="3">The sequence shown here is derived from an EMBL/GenBank/DDBJ whole genome shotgun (WGS) entry which is preliminary data.</text>
</comment>
<dbReference type="EMBL" id="JACWMX010000006">
    <property type="protein sequence ID" value="MBD1394628.1"/>
    <property type="molecule type" value="Genomic_DNA"/>
</dbReference>
<evidence type="ECO:0000256" key="2">
    <source>
        <dbReference type="SAM" id="Phobius"/>
    </source>
</evidence>
<keyword evidence="2" id="KW-0812">Transmembrane</keyword>
<evidence type="ECO:0000256" key="1">
    <source>
        <dbReference type="SAM" id="Coils"/>
    </source>
</evidence>
<evidence type="ECO:0000313" key="3">
    <source>
        <dbReference type="EMBL" id="MBD1394628.1"/>
    </source>
</evidence>
<keyword evidence="2" id="KW-1133">Transmembrane helix</keyword>
<organism evidence="3 4">
    <name type="scientific">Mucilaginibacter glaciei</name>
    <dbReference type="NCBI Taxonomy" id="2772109"/>
    <lineage>
        <taxon>Bacteria</taxon>
        <taxon>Pseudomonadati</taxon>
        <taxon>Bacteroidota</taxon>
        <taxon>Sphingobacteriia</taxon>
        <taxon>Sphingobacteriales</taxon>
        <taxon>Sphingobacteriaceae</taxon>
        <taxon>Mucilaginibacter</taxon>
    </lineage>
</organism>